<dbReference type="GO" id="GO:0051536">
    <property type="term" value="F:iron-sulfur cluster binding"/>
    <property type="evidence" value="ECO:0007669"/>
    <property type="project" value="InterPro"/>
</dbReference>
<evidence type="ECO:0000313" key="5">
    <source>
        <dbReference type="Proteomes" id="UP000288805"/>
    </source>
</evidence>
<dbReference type="Proteomes" id="UP000288805">
    <property type="component" value="Unassembled WGS sequence"/>
</dbReference>
<dbReference type="GO" id="GO:0016226">
    <property type="term" value="P:iron-sulfur cluster assembly"/>
    <property type="evidence" value="ECO:0007669"/>
    <property type="project" value="InterPro"/>
</dbReference>
<proteinExistence type="predicted"/>
<dbReference type="GO" id="GO:0005524">
    <property type="term" value="F:ATP binding"/>
    <property type="evidence" value="ECO:0007669"/>
    <property type="project" value="UniProtKB-KW"/>
</dbReference>
<evidence type="ECO:0000256" key="1">
    <source>
        <dbReference type="ARBA" id="ARBA00022741"/>
    </source>
</evidence>
<sequence>MESPTQGMSRPDHPRTPVLRPTCQHPTSSLCFPNATSLSKGSEEEAMKWWLRSLVANHAKLRPFSGSAGFSTKGLQLDGVKNIVAIASGKGGVGKSTTAVNLAVALAKKCQLKVGVLDADVYGPSVPTMMNLHGEPEVTEGYQ</sequence>
<dbReference type="SUPFAM" id="SSF52540">
    <property type="entry name" value="P-loop containing nucleoside triphosphate hydrolases"/>
    <property type="match status" value="1"/>
</dbReference>
<comment type="caution">
    <text evidence="4">The sequence shown here is derived from an EMBL/GenBank/DDBJ whole genome shotgun (WGS) entry which is preliminary data.</text>
</comment>
<evidence type="ECO:0000313" key="4">
    <source>
        <dbReference type="EMBL" id="RVX20679.1"/>
    </source>
</evidence>
<dbReference type="OrthoDB" id="10259545at2759"/>
<dbReference type="InterPro" id="IPR044304">
    <property type="entry name" value="NUBPL-like"/>
</dbReference>
<organism evidence="4 5">
    <name type="scientific">Vitis vinifera</name>
    <name type="common">Grape</name>
    <dbReference type="NCBI Taxonomy" id="29760"/>
    <lineage>
        <taxon>Eukaryota</taxon>
        <taxon>Viridiplantae</taxon>
        <taxon>Streptophyta</taxon>
        <taxon>Embryophyta</taxon>
        <taxon>Tracheophyta</taxon>
        <taxon>Spermatophyta</taxon>
        <taxon>Magnoliopsida</taxon>
        <taxon>eudicotyledons</taxon>
        <taxon>Gunneridae</taxon>
        <taxon>Pentapetalae</taxon>
        <taxon>rosids</taxon>
        <taxon>Vitales</taxon>
        <taxon>Vitaceae</taxon>
        <taxon>Viteae</taxon>
        <taxon>Vitis</taxon>
    </lineage>
</organism>
<dbReference type="Gene3D" id="3.40.50.300">
    <property type="entry name" value="P-loop containing nucleotide triphosphate hydrolases"/>
    <property type="match status" value="1"/>
</dbReference>
<keyword evidence="1" id="KW-0547">Nucleotide-binding</keyword>
<reference evidence="4 5" key="1">
    <citation type="journal article" date="2018" name="PLoS Genet.">
        <title>Population sequencing reveals clonal diversity and ancestral inbreeding in the grapevine cultivar Chardonnay.</title>
        <authorList>
            <person name="Roach M.J."/>
            <person name="Johnson D.L."/>
            <person name="Bohlmann J."/>
            <person name="van Vuuren H.J."/>
            <person name="Jones S.J."/>
            <person name="Pretorius I.S."/>
            <person name="Schmidt S.A."/>
            <person name="Borneman A.R."/>
        </authorList>
    </citation>
    <scope>NUCLEOTIDE SEQUENCE [LARGE SCALE GENOMIC DNA]</scope>
    <source>
        <strain evidence="5">cv. Chardonnay</strain>
        <tissue evidence="4">Leaf</tissue>
    </source>
</reference>
<dbReference type="InterPro" id="IPR033756">
    <property type="entry name" value="YlxH/NBP35"/>
</dbReference>
<dbReference type="EMBL" id="QGNW01000006">
    <property type="protein sequence ID" value="RVX20679.1"/>
    <property type="molecule type" value="Genomic_DNA"/>
</dbReference>
<dbReference type="PANTHER" id="PTHR42961">
    <property type="entry name" value="IRON-SULFUR PROTEIN NUBPL"/>
    <property type="match status" value="1"/>
</dbReference>
<evidence type="ECO:0000256" key="3">
    <source>
        <dbReference type="SAM" id="MobiDB-lite"/>
    </source>
</evidence>
<evidence type="ECO:0000256" key="2">
    <source>
        <dbReference type="ARBA" id="ARBA00022840"/>
    </source>
</evidence>
<feature type="region of interest" description="Disordered" evidence="3">
    <location>
        <begin position="1"/>
        <end position="20"/>
    </location>
</feature>
<keyword evidence="2" id="KW-0067">ATP-binding</keyword>
<accession>A0A438KHL5</accession>
<name>A0A438KHL5_VITVI</name>
<dbReference type="PANTHER" id="PTHR42961:SF2">
    <property type="entry name" value="IRON-SULFUR PROTEIN NUBPL"/>
    <property type="match status" value="1"/>
</dbReference>
<dbReference type="Pfam" id="PF10609">
    <property type="entry name" value="ParA"/>
    <property type="match status" value="1"/>
</dbReference>
<dbReference type="AlphaFoldDB" id="A0A438KHL5"/>
<gene>
    <name evidence="4" type="primary">NUBPL</name>
    <name evidence="4" type="ORF">CK203_002421</name>
</gene>
<protein>
    <submittedName>
        <fullName evidence="4">Iron-sulfur protein NUBPL</fullName>
    </submittedName>
</protein>
<dbReference type="InterPro" id="IPR027417">
    <property type="entry name" value="P-loop_NTPase"/>
</dbReference>